<dbReference type="InterPro" id="IPR011010">
    <property type="entry name" value="DNA_brk_join_enz"/>
</dbReference>
<dbReference type="InterPro" id="IPR013762">
    <property type="entry name" value="Integrase-like_cat_sf"/>
</dbReference>
<evidence type="ECO:0000259" key="2">
    <source>
        <dbReference type="PROSITE" id="PS51898"/>
    </source>
</evidence>
<protein>
    <submittedName>
        <fullName evidence="3">Tyrosine-type recombinase/integrase</fullName>
    </submittedName>
</protein>
<accession>A0ABX6YZG0</accession>
<organism evidence="3 4">
    <name type="scientific">Thioclava electrotropha</name>
    <dbReference type="NCBI Taxonomy" id="1549850"/>
    <lineage>
        <taxon>Bacteria</taxon>
        <taxon>Pseudomonadati</taxon>
        <taxon>Pseudomonadota</taxon>
        <taxon>Alphaproteobacteria</taxon>
        <taxon>Rhodobacterales</taxon>
        <taxon>Paracoccaceae</taxon>
        <taxon>Thioclava</taxon>
    </lineage>
</organism>
<dbReference type="InterPro" id="IPR002104">
    <property type="entry name" value="Integrase_catalytic"/>
</dbReference>
<dbReference type="EMBL" id="CP053562">
    <property type="protein sequence ID" value="QPZ92535.1"/>
    <property type="molecule type" value="Genomic_DNA"/>
</dbReference>
<dbReference type="RefSeq" id="WP_108722387.1">
    <property type="nucleotide sequence ID" value="NZ_CP053562.1"/>
</dbReference>
<name>A0ABX6YZG0_9RHOB</name>
<keyword evidence="4" id="KW-1185">Reference proteome</keyword>
<keyword evidence="1" id="KW-0233">DNA recombination</keyword>
<reference evidence="3 4" key="1">
    <citation type="submission" date="2020-05" db="EMBL/GenBank/DDBJ databases">
        <title>Thioclava electrotropha strain Elox9 finished genome.</title>
        <authorList>
            <person name="Rowe A.R."/>
            <person name="Wilbanks E.G."/>
        </authorList>
    </citation>
    <scope>NUCLEOTIDE SEQUENCE [LARGE SCALE GENOMIC DNA]</scope>
    <source>
        <strain evidence="3 4">Elox9</strain>
    </source>
</reference>
<evidence type="ECO:0000313" key="4">
    <source>
        <dbReference type="Proteomes" id="UP000192422"/>
    </source>
</evidence>
<sequence length="583" mass="66623">MSGKKEDGAVGTMVDVLRWIECEAGYTDGTKKIYRDAIRRCLKVYQVNSLASIPADVVAFEGRFHRKNYDPDLFKTFKSYKGWRQRVVSILKKSSGATTATTVVPNDLWSKLLFECERLVDGTFGRRRQELIPIVQLAKEARRSGRQPHELDGAWLSTLSDALDARRRRTISQAVRRLNEYRHLSSEIAGNLPTCDLEVPDRVRRSAPDHIPFHLQQQAHQLIESASSGEMDEISGEAVFGLSKAAQNVRQAALNKYLRTGLMIGVIRHEILAFEKIFDRPVFLEIVRAWIQDQDGNIRISERTMRSYITNIAILAEWLHLDTSFMRASLKINPTLKKGQRDAQEMSEPAKAFCQHLLRNRRAELTFQSLHLAFMRDAQSLRAEVFNSPYKERRIIQLGVLACFSAIALWGVPLRVSNMLQLRHRGEDANLILPVGARRQAYVLLPAHSVKNKRDIKASLVDGPTRALEVLIWYLDEIRPEIHGSEESDFLFPGYGGPQLSSTVLRGWLHRHARNHHLQMFPHNFRHGLASLYLRAQPGDYAGAARLLCNTPNVVRKYYAWIDEERELLEVQDKIIKMAGFSK</sequence>
<feature type="domain" description="Tyr recombinase" evidence="2">
    <location>
        <begin position="376"/>
        <end position="573"/>
    </location>
</feature>
<evidence type="ECO:0000313" key="3">
    <source>
        <dbReference type="EMBL" id="QPZ92535.1"/>
    </source>
</evidence>
<proteinExistence type="predicted"/>
<dbReference type="Gene3D" id="1.10.443.10">
    <property type="entry name" value="Intergrase catalytic core"/>
    <property type="match status" value="1"/>
</dbReference>
<dbReference type="PROSITE" id="PS51898">
    <property type="entry name" value="TYR_RECOMBINASE"/>
    <property type="match status" value="1"/>
</dbReference>
<evidence type="ECO:0000256" key="1">
    <source>
        <dbReference type="ARBA" id="ARBA00023172"/>
    </source>
</evidence>
<dbReference type="Proteomes" id="UP000192422">
    <property type="component" value="Chromosome"/>
</dbReference>
<dbReference type="SUPFAM" id="SSF56349">
    <property type="entry name" value="DNA breaking-rejoining enzymes"/>
    <property type="match status" value="1"/>
</dbReference>
<gene>
    <name evidence="3" type="ORF">AKL02_017650</name>
</gene>